<reference evidence="1 2" key="1">
    <citation type="submission" date="2023-03" db="EMBL/GenBank/DDBJ databases">
        <title>High-quality genome of Scylla paramamosain provides insights in environmental adaptation.</title>
        <authorList>
            <person name="Zhang L."/>
        </authorList>
    </citation>
    <scope>NUCLEOTIDE SEQUENCE [LARGE SCALE GENOMIC DNA]</scope>
    <source>
        <strain evidence="1">LZ_2023a</strain>
        <tissue evidence="1">Muscle</tissue>
    </source>
</reference>
<organism evidence="1 2">
    <name type="scientific">Scylla paramamosain</name>
    <name type="common">Mud crab</name>
    <dbReference type="NCBI Taxonomy" id="85552"/>
    <lineage>
        <taxon>Eukaryota</taxon>
        <taxon>Metazoa</taxon>
        <taxon>Ecdysozoa</taxon>
        <taxon>Arthropoda</taxon>
        <taxon>Crustacea</taxon>
        <taxon>Multicrustacea</taxon>
        <taxon>Malacostraca</taxon>
        <taxon>Eumalacostraca</taxon>
        <taxon>Eucarida</taxon>
        <taxon>Decapoda</taxon>
        <taxon>Pleocyemata</taxon>
        <taxon>Brachyura</taxon>
        <taxon>Eubrachyura</taxon>
        <taxon>Portunoidea</taxon>
        <taxon>Portunidae</taxon>
        <taxon>Portuninae</taxon>
        <taxon>Scylla</taxon>
    </lineage>
</organism>
<keyword evidence="2" id="KW-1185">Reference proteome</keyword>
<evidence type="ECO:0000313" key="1">
    <source>
        <dbReference type="EMBL" id="KAK8397588.1"/>
    </source>
</evidence>
<evidence type="ECO:0000313" key="2">
    <source>
        <dbReference type="Proteomes" id="UP001487740"/>
    </source>
</evidence>
<dbReference type="Proteomes" id="UP001487740">
    <property type="component" value="Unassembled WGS sequence"/>
</dbReference>
<comment type="caution">
    <text evidence="1">The sequence shown here is derived from an EMBL/GenBank/DDBJ whole genome shotgun (WGS) entry which is preliminary data.</text>
</comment>
<evidence type="ECO:0008006" key="3">
    <source>
        <dbReference type="Google" id="ProtNLM"/>
    </source>
</evidence>
<proteinExistence type="predicted"/>
<name>A0AAW0UBU5_SCYPA</name>
<gene>
    <name evidence="1" type="ORF">O3P69_004395</name>
</gene>
<protein>
    <recommendedName>
        <fullName evidence="3">Secreted protein</fullName>
    </recommendedName>
</protein>
<accession>A0AAW0UBU5</accession>
<dbReference type="EMBL" id="JARAKH010000013">
    <property type="protein sequence ID" value="KAK8397588.1"/>
    <property type="molecule type" value="Genomic_DNA"/>
</dbReference>
<dbReference type="AlphaFoldDB" id="A0AAW0UBU5"/>
<sequence length="83" mass="9148">MLGRLRFLGNIAVCCPTSGVGRHLCDDVRCVRGASHPHKHLHHCNASTTPLSSGVMRLHPPGSEKLEMIRRRRLMRLQAIGSG</sequence>